<protein>
    <submittedName>
        <fullName evidence="2">Uncharacterized protein</fullName>
    </submittedName>
</protein>
<name>A0A1Y5PLQ3_9MYCO</name>
<gene>
    <name evidence="2" type="ORF">MHPYR_800008</name>
</gene>
<organism evidence="2">
    <name type="scientific">uncultured Mycobacterium sp</name>
    <dbReference type="NCBI Taxonomy" id="171292"/>
    <lineage>
        <taxon>Bacteria</taxon>
        <taxon>Bacillati</taxon>
        <taxon>Actinomycetota</taxon>
        <taxon>Actinomycetes</taxon>
        <taxon>Mycobacteriales</taxon>
        <taxon>Mycobacteriaceae</taxon>
        <taxon>Mycobacterium</taxon>
        <taxon>environmental samples</taxon>
    </lineage>
</organism>
<dbReference type="EMBL" id="FLQS01000079">
    <property type="protein sequence ID" value="SBS79584.1"/>
    <property type="molecule type" value="Genomic_DNA"/>
</dbReference>
<feature type="region of interest" description="Disordered" evidence="1">
    <location>
        <begin position="34"/>
        <end position="58"/>
    </location>
</feature>
<sequence length="91" mass="9929">MRGASGAINPSAATTPYASLDRREGMCRLFFNRTGSLPHPVNPRSDKDGSCRSRRNPQCHNVSASAWCGVTAEGGVVFSRAQRMFSRSRAR</sequence>
<proteinExistence type="predicted"/>
<reference evidence="2" key="1">
    <citation type="submission" date="2016-03" db="EMBL/GenBank/DDBJ databases">
        <authorList>
            <person name="Ploux O."/>
        </authorList>
    </citation>
    <scope>NUCLEOTIDE SEQUENCE</scope>
    <source>
        <strain evidence="2">UC10</strain>
    </source>
</reference>
<evidence type="ECO:0000313" key="2">
    <source>
        <dbReference type="EMBL" id="SBS79584.1"/>
    </source>
</evidence>
<accession>A0A1Y5PLQ3</accession>
<dbReference type="AlphaFoldDB" id="A0A1Y5PLQ3"/>
<evidence type="ECO:0000256" key="1">
    <source>
        <dbReference type="SAM" id="MobiDB-lite"/>
    </source>
</evidence>